<dbReference type="InterPro" id="IPR016181">
    <property type="entry name" value="Acyl_CoA_acyltransferase"/>
</dbReference>
<dbReference type="SUPFAM" id="SSF55729">
    <property type="entry name" value="Acyl-CoA N-acyltransferases (Nat)"/>
    <property type="match status" value="1"/>
</dbReference>
<organism evidence="2 3">
    <name type="scientific">Epicoccum nigrum</name>
    <name type="common">Soil fungus</name>
    <name type="synonym">Epicoccum purpurascens</name>
    <dbReference type="NCBI Taxonomy" id="105696"/>
    <lineage>
        <taxon>Eukaryota</taxon>
        <taxon>Fungi</taxon>
        <taxon>Dikarya</taxon>
        <taxon>Ascomycota</taxon>
        <taxon>Pezizomycotina</taxon>
        <taxon>Dothideomycetes</taxon>
        <taxon>Pleosporomycetidae</taxon>
        <taxon>Pleosporales</taxon>
        <taxon>Pleosporineae</taxon>
        <taxon>Didymellaceae</taxon>
        <taxon>Epicoccum</taxon>
    </lineage>
</organism>
<evidence type="ECO:0000313" key="2">
    <source>
        <dbReference type="EMBL" id="OSS54488.1"/>
    </source>
</evidence>
<gene>
    <name evidence="2" type="ORF">B5807_01041</name>
</gene>
<dbReference type="Proteomes" id="UP000193240">
    <property type="component" value="Unassembled WGS sequence"/>
</dbReference>
<dbReference type="InterPro" id="IPR052523">
    <property type="entry name" value="Trichothecene_AcTrans"/>
</dbReference>
<reference evidence="2 3" key="1">
    <citation type="journal article" date="2017" name="Genome Announc.">
        <title>Genome sequence of the saprophytic ascomycete Epicoccum nigrum ICMP 19927 strain isolated from New Zealand.</title>
        <authorList>
            <person name="Fokin M."/>
            <person name="Fleetwood D."/>
            <person name="Weir B.S."/>
            <person name="Villas-Boas S.G."/>
        </authorList>
    </citation>
    <scope>NUCLEOTIDE SEQUENCE [LARGE SCALE GENOMIC DNA]</scope>
    <source>
        <strain evidence="2 3">ICMP 19927</strain>
    </source>
</reference>
<protein>
    <recommendedName>
        <fullName evidence="1">N-acetyltransferase domain-containing protein</fullName>
    </recommendedName>
</protein>
<sequence>MGFVVLPALPADISDVYDVYFAAFKDNAITRALFPSASASDMTDPDSEFRKVHTAHTSQFWQTSLTQHTLKCVDSETGKIVGMALWDVYLTPSDWSKGEIGWLQGQEKERAEALIGPLWGARERLWSKERYVYCHVIAVHPNSQRRGIGELLVEYGKKVATQANLPIYVESSKDAIRLYEKSGFQWLKERPVHKSSDLWTGQTNGEEKDHEIPLLVWVPEDKKSLLPEAVQLA</sequence>
<dbReference type="CDD" id="cd04301">
    <property type="entry name" value="NAT_SF"/>
    <property type="match status" value="1"/>
</dbReference>
<dbReference type="STRING" id="105696.A0A1Y2MGX7"/>
<accession>A0A1Y2MGX7</accession>
<evidence type="ECO:0000259" key="1">
    <source>
        <dbReference type="PROSITE" id="PS51186"/>
    </source>
</evidence>
<dbReference type="GO" id="GO:0016747">
    <property type="term" value="F:acyltransferase activity, transferring groups other than amino-acyl groups"/>
    <property type="evidence" value="ECO:0007669"/>
    <property type="project" value="InterPro"/>
</dbReference>
<dbReference type="Gene3D" id="3.40.630.30">
    <property type="match status" value="1"/>
</dbReference>
<dbReference type="EMBL" id="KZ107838">
    <property type="protein sequence ID" value="OSS54488.1"/>
    <property type="molecule type" value="Genomic_DNA"/>
</dbReference>
<dbReference type="Pfam" id="PF00583">
    <property type="entry name" value="Acetyltransf_1"/>
    <property type="match status" value="1"/>
</dbReference>
<keyword evidence="3" id="KW-1185">Reference proteome</keyword>
<dbReference type="InParanoid" id="A0A1Y2MGX7"/>
<dbReference type="PANTHER" id="PTHR42791:SF17">
    <property type="entry name" value="ACETYLTRANSFERASE, GNAT FAMILY FAMILY (AFU_ORTHOLOGUE AFUA_8G05690)"/>
    <property type="match status" value="1"/>
</dbReference>
<name>A0A1Y2MGX7_EPING</name>
<evidence type="ECO:0000313" key="3">
    <source>
        <dbReference type="Proteomes" id="UP000193240"/>
    </source>
</evidence>
<dbReference type="AlphaFoldDB" id="A0A1Y2MGX7"/>
<dbReference type="OMA" id="RRYIYCH"/>
<dbReference type="InterPro" id="IPR000182">
    <property type="entry name" value="GNAT_dom"/>
</dbReference>
<proteinExistence type="predicted"/>
<feature type="domain" description="N-acetyltransferase" evidence="1">
    <location>
        <begin position="3"/>
        <end position="205"/>
    </location>
</feature>
<dbReference type="PANTHER" id="PTHR42791">
    <property type="entry name" value="GNAT FAMILY ACETYLTRANSFERASE"/>
    <property type="match status" value="1"/>
</dbReference>
<dbReference type="PROSITE" id="PS51186">
    <property type="entry name" value="GNAT"/>
    <property type="match status" value="1"/>
</dbReference>